<name>A0A2M9CY13_9CELL</name>
<feature type="transmembrane region" description="Helical" evidence="1">
    <location>
        <begin position="23"/>
        <end position="42"/>
    </location>
</feature>
<evidence type="ECO:0000313" key="2">
    <source>
        <dbReference type="EMBL" id="PJJ76821.1"/>
    </source>
</evidence>
<feature type="transmembrane region" description="Helical" evidence="1">
    <location>
        <begin position="139"/>
        <end position="159"/>
    </location>
</feature>
<keyword evidence="1" id="KW-1133">Transmembrane helix</keyword>
<feature type="transmembrane region" description="Helical" evidence="1">
    <location>
        <begin position="104"/>
        <end position="127"/>
    </location>
</feature>
<evidence type="ECO:0008006" key="4">
    <source>
        <dbReference type="Google" id="ProtNLM"/>
    </source>
</evidence>
<keyword evidence="1" id="KW-0472">Membrane</keyword>
<dbReference type="AlphaFoldDB" id="A0A2M9CY13"/>
<proteinExistence type="predicted"/>
<dbReference type="RefSeq" id="WP_100421312.1">
    <property type="nucleotide sequence ID" value="NZ_BOOX01000015.1"/>
</dbReference>
<comment type="caution">
    <text evidence="2">The sequence shown here is derived from an EMBL/GenBank/DDBJ whole genome shotgun (WGS) entry which is preliminary data.</text>
</comment>
<reference evidence="2 3" key="1">
    <citation type="submission" date="2017-11" db="EMBL/GenBank/DDBJ databases">
        <title>Genomic Encyclopedia of Archaeal and Bacterial Type Strains, Phase II (KMG-II): From Individual Species to Whole Genera.</title>
        <authorList>
            <person name="Goeker M."/>
        </authorList>
    </citation>
    <scope>NUCLEOTIDE SEQUENCE [LARGE SCALE GENOMIC DNA]</scope>
    <source>
        <strain evidence="2 3">DSM 25478</strain>
    </source>
</reference>
<keyword evidence="1" id="KW-0812">Transmembrane</keyword>
<dbReference type="Proteomes" id="UP000231693">
    <property type="component" value="Unassembled WGS sequence"/>
</dbReference>
<keyword evidence="3" id="KW-1185">Reference proteome</keyword>
<protein>
    <recommendedName>
        <fullName evidence="4">DUF1648 domain-containing protein</fullName>
    </recommendedName>
</protein>
<accession>A0A2M9CY13</accession>
<feature type="transmembrane region" description="Helical" evidence="1">
    <location>
        <begin position="74"/>
        <end position="97"/>
    </location>
</feature>
<evidence type="ECO:0000313" key="3">
    <source>
        <dbReference type="Proteomes" id="UP000231693"/>
    </source>
</evidence>
<dbReference type="OrthoDB" id="3178004at2"/>
<gene>
    <name evidence="2" type="ORF">CLV28_0025</name>
</gene>
<organism evidence="2 3">
    <name type="scientific">Sediminihabitans luteus</name>
    <dbReference type="NCBI Taxonomy" id="1138585"/>
    <lineage>
        <taxon>Bacteria</taxon>
        <taxon>Bacillati</taxon>
        <taxon>Actinomycetota</taxon>
        <taxon>Actinomycetes</taxon>
        <taxon>Micrococcales</taxon>
        <taxon>Cellulomonadaceae</taxon>
        <taxon>Sediminihabitans</taxon>
    </lineage>
</organism>
<evidence type="ECO:0000256" key="1">
    <source>
        <dbReference type="SAM" id="Phobius"/>
    </source>
</evidence>
<feature type="transmembrane region" description="Helical" evidence="1">
    <location>
        <begin position="221"/>
        <end position="239"/>
    </location>
</feature>
<dbReference type="EMBL" id="PGFE01000001">
    <property type="protein sequence ID" value="PJJ76821.1"/>
    <property type="molecule type" value="Genomic_DNA"/>
</dbReference>
<sequence>MTRPDGARPDHDPTARGLRSRRVVALASTLASLAVLAVGYLVPLRWVDELPDPVATHWGTDGPDGFTSLDGIGLLAPTLVMAALVVLLGVLIAVLGTAAFARRVLAGTSVGLAALVATLQIVSLGTQRGLADARDATDAGIGVSLLVALLVGATVGLALPRDRPLPATAPVDPDAPRASLDPHERAAWVARTRGGPGLAIGALAIAGTAVVAVVLETWWLLLLPVLLGLLLAAMLEFVVRVDERGLQVCSALGVPRTLVPADEVERAGVVAVDPVRDFGGWGWRVGRGGRVGVVVRKGPGLLVERTGGRSFVVTVDDPDEGAALLNALADRARR</sequence>
<feature type="transmembrane region" description="Helical" evidence="1">
    <location>
        <begin position="195"/>
        <end position="215"/>
    </location>
</feature>